<dbReference type="InterPro" id="IPR013975">
    <property type="entry name" value="Tscrpt_reg_BetR_N"/>
</dbReference>
<evidence type="ECO:0000313" key="3">
    <source>
        <dbReference type="Proteomes" id="UP000199034"/>
    </source>
</evidence>
<sequence length="60" mass="6516">MARKKKKQLDLAEVLNITTATAARRLNGTVPFDVVELMVVANWLDVPVESLQPPTRAGAA</sequence>
<feature type="domain" description="Transcription regulator BetR N-terminal" evidence="1">
    <location>
        <begin position="5"/>
        <end position="51"/>
    </location>
</feature>
<dbReference type="Proteomes" id="UP000199034">
    <property type="component" value="Unassembled WGS sequence"/>
</dbReference>
<dbReference type="AlphaFoldDB" id="A0A1G6LQ11"/>
<evidence type="ECO:0000313" key="2">
    <source>
        <dbReference type="EMBL" id="SDC44825.1"/>
    </source>
</evidence>
<reference evidence="2 3" key="1">
    <citation type="submission" date="2016-10" db="EMBL/GenBank/DDBJ databases">
        <authorList>
            <person name="de Groot N.N."/>
        </authorList>
    </citation>
    <scope>NUCLEOTIDE SEQUENCE [LARGE SCALE GENOMIC DNA]</scope>
    <source>
        <strain evidence="2 3">CGMCC 4.6858</strain>
    </source>
</reference>
<dbReference type="Gene3D" id="1.10.260.40">
    <property type="entry name" value="lambda repressor-like DNA-binding domains"/>
    <property type="match status" value="1"/>
</dbReference>
<accession>A0A1G6LQ11</accession>
<dbReference type="InterPro" id="IPR010982">
    <property type="entry name" value="Lambda_DNA-bd_dom_sf"/>
</dbReference>
<organism evidence="2 3">
    <name type="scientific">Nocardioides lianchengensis</name>
    <dbReference type="NCBI Taxonomy" id="1045774"/>
    <lineage>
        <taxon>Bacteria</taxon>
        <taxon>Bacillati</taxon>
        <taxon>Actinomycetota</taxon>
        <taxon>Actinomycetes</taxon>
        <taxon>Propionibacteriales</taxon>
        <taxon>Nocardioidaceae</taxon>
        <taxon>Nocardioides</taxon>
    </lineage>
</organism>
<name>A0A1G6LQ11_9ACTN</name>
<gene>
    <name evidence="2" type="ORF">SAMN05421872_102311</name>
</gene>
<dbReference type="Pfam" id="PF08667">
    <property type="entry name" value="BetR"/>
    <property type="match status" value="1"/>
</dbReference>
<dbReference type="CDD" id="cd00093">
    <property type="entry name" value="HTH_XRE"/>
    <property type="match status" value="1"/>
</dbReference>
<dbReference type="InterPro" id="IPR001387">
    <property type="entry name" value="Cro/C1-type_HTH"/>
</dbReference>
<dbReference type="EMBL" id="FMZM01000002">
    <property type="protein sequence ID" value="SDC44825.1"/>
    <property type="molecule type" value="Genomic_DNA"/>
</dbReference>
<evidence type="ECO:0000259" key="1">
    <source>
        <dbReference type="Pfam" id="PF08667"/>
    </source>
</evidence>
<dbReference type="SUPFAM" id="SSF47413">
    <property type="entry name" value="lambda repressor-like DNA-binding domains"/>
    <property type="match status" value="1"/>
</dbReference>
<proteinExistence type="predicted"/>
<dbReference type="STRING" id="1045774.SAMN05421872_102311"/>
<dbReference type="GO" id="GO:0003677">
    <property type="term" value="F:DNA binding"/>
    <property type="evidence" value="ECO:0007669"/>
    <property type="project" value="InterPro"/>
</dbReference>
<protein>
    <submittedName>
        <fullName evidence="2">BetR domain-containing protein</fullName>
    </submittedName>
</protein>
<keyword evidence="3" id="KW-1185">Reference proteome</keyword>